<name>A0AA36GQV6_CYLNA</name>
<keyword evidence="7" id="KW-0446">Lipid-binding</keyword>
<dbReference type="PANTHER" id="PTHR31418">
    <property type="entry name" value="FATTY-ACID AND RETINOL-BINDING PROTEIN 1"/>
    <property type="match status" value="1"/>
</dbReference>
<keyword evidence="4" id="KW-0964">Secreted</keyword>
<comment type="similarity">
    <text evidence="2">Belongs to the fatty-acid and retinol-binding protein (FARBP) family.</text>
</comment>
<protein>
    <recommendedName>
        <fullName evidence="3">Fatty-acid and retinol-binding protein 1</fullName>
    </recommendedName>
</protein>
<gene>
    <name evidence="9" type="ORF">CYNAS_LOCUS8639</name>
</gene>
<keyword evidence="5" id="KW-0732">Signal</keyword>
<dbReference type="InterPro" id="IPR008632">
    <property type="entry name" value="Gp-FAR-1"/>
</dbReference>
<evidence type="ECO:0000256" key="8">
    <source>
        <dbReference type="SAM" id="Coils"/>
    </source>
</evidence>
<accession>A0AA36GQV6</accession>
<evidence type="ECO:0000256" key="6">
    <source>
        <dbReference type="ARBA" id="ARBA00023054"/>
    </source>
</evidence>
<evidence type="ECO:0000313" key="9">
    <source>
        <dbReference type="EMBL" id="CAJ0596656.1"/>
    </source>
</evidence>
<dbReference type="GO" id="GO:0005576">
    <property type="term" value="C:extracellular region"/>
    <property type="evidence" value="ECO:0007669"/>
    <property type="project" value="UniProtKB-SubCell"/>
</dbReference>
<dbReference type="Gene3D" id="1.20.120.1100">
    <property type="match status" value="1"/>
</dbReference>
<evidence type="ECO:0000256" key="1">
    <source>
        <dbReference type="ARBA" id="ARBA00004613"/>
    </source>
</evidence>
<sequence length="188" mass="21573">MLRITFFFALVVVYTFSAPAEEKIDVEKMEKFEDIPQQYRDLIPEEVATHIKAITAEEKAVLKELMKDYAKYKDEEEFLKAIKEKSESLHEKASKFHNFIKGKVDALGDEAKAFVKKVIAAAREVHAKLLAGDKPSLEDIKKKAKEHMGEFEKLSNDAKEDLKKNFPILTSVFTNEKAKAMIDKYVEN</sequence>
<dbReference type="SUPFAM" id="SSF58113">
    <property type="entry name" value="Apolipoprotein A-I"/>
    <property type="match status" value="1"/>
</dbReference>
<dbReference type="Pfam" id="PF05823">
    <property type="entry name" value="Gp-FAR-1"/>
    <property type="match status" value="1"/>
</dbReference>
<comment type="subcellular location">
    <subcellularLocation>
        <location evidence="1">Secreted</location>
    </subcellularLocation>
</comment>
<comment type="caution">
    <text evidence="9">The sequence shown here is derived from an EMBL/GenBank/DDBJ whole genome shotgun (WGS) entry which is preliminary data.</text>
</comment>
<organism evidence="9 10">
    <name type="scientific">Cylicocyclus nassatus</name>
    <name type="common">Nematode worm</name>
    <dbReference type="NCBI Taxonomy" id="53992"/>
    <lineage>
        <taxon>Eukaryota</taxon>
        <taxon>Metazoa</taxon>
        <taxon>Ecdysozoa</taxon>
        <taxon>Nematoda</taxon>
        <taxon>Chromadorea</taxon>
        <taxon>Rhabditida</taxon>
        <taxon>Rhabditina</taxon>
        <taxon>Rhabditomorpha</taxon>
        <taxon>Strongyloidea</taxon>
        <taxon>Strongylidae</taxon>
        <taxon>Cylicocyclus</taxon>
    </lineage>
</organism>
<dbReference type="AlphaFoldDB" id="A0AA36GQV6"/>
<evidence type="ECO:0000256" key="3">
    <source>
        <dbReference type="ARBA" id="ARBA00017453"/>
    </source>
</evidence>
<proteinExistence type="inferred from homology"/>
<keyword evidence="10" id="KW-1185">Reference proteome</keyword>
<evidence type="ECO:0000256" key="7">
    <source>
        <dbReference type="ARBA" id="ARBA00023121"/>
    </source>
</evidence>
<dbReference type="Proteomes" id="UP001176961">
    <property type="component" value="Unassembled WGS sequence"/>
</dbReference>
<dbReference type="EMBL" id="CATQJL010000223">
    <property type="protein sequence ID" value="CAJ0596656.1"/>
    <property type="molecule type" value="Genomic_DNA"/>
</dbReference>
<evidence type="ECO:0000256" key="4">
    <source>
        <dbReference type="ARBA" id="ARBA00022525"/>
    </source>
</evidence>
<dbReference type="PANTHER" id="PTHR31418:SF7">
    <property type="entry name" value="FATTY-ACID AND RETINOL-BINDING PROTEIN 1"/>
    <property type="match status" value="1"/>
</dbReference>
<evidence type="ECO:0000256" key="5">
    <source>
        <dbReference type="ARBA" id="ARBA00022729"/>
    </source>
</evidence>
<keyword evidence="6 8" id="KW-0175">Coiled coil</keyword>
<evidence type="ECO:0000313" key="10">
    <source>
        <dbReference type="Proteomes" id="UP001176961"/>
    </source>
</evidence>
<evidence type="ECO:0000256" key="2">
    <source>
        <dbReference type="ARBA" id="ARBA00006648"/>
    </source>
</evidence>
<feature type="coiled-coil region" evidence="8">
    <location>
        <begin position="55"/>
        <end position="82"/>
    </location>
</feature>
<dbReference type="GO" id="GO:0008289">
    <property type="term" value="F:lipid binding"/>
    <property type="evidence" value="ECO:0007669"/>
    <property type="project" value="UniProtKB-KW"/>
</dbReference>
<reference evidence="9" key="1">
    <citation type="submission" date="2023-07" db="EMBL/GenBank/DDBJ databases">
        <authorList>
            <consortium name="CYATHOMIX"/>
        </authorList>
    </citation>
    <scope>NUCLEOTIDE SEQUENCE</scope>
    <source>
        <strain evidence="9">N/A</strain>
    </source>
</reference>